<evidence type="ECO:0000256" key="5">
    <source>
        <dbReference type="ARBA" id="ARBA00022692"/>
    </source>
</evidence>
<dbReference type="EMBL" id="JAQOMS010000002">
    <property type="protein sequence ID" value="MDC2889725.1"/>
    <property type="molecule type" value="Genomic_DNA"/>
</dbReference>
<protein>
    <recommendedName>
        <fullName evidence="8">Probable membrane transporter protein</fullName>
    </recommendedName>
</protein>
<evidence type="ECO:0000256" key="7">
    <source>
        <dbReference type="ARBA" id="ARBA00023136"/>
    </source>
</evidence>
<feature type="transmembrane region" description="Helical" evidence="8">
    <location>
        <begin position="60"/>
        <end position="80"/>
    </location>
</feature>
<keyword evidence="10" id="KW-1185">Reference proteome</keyword>
<evidence type="ECO:0000313" key="9">
    <source>
        <dbReference type="EMBL" id="MDC2889725.1"/>
    </source>
</evidence>
<keyword evidence="5 8" id="KW-0812">Transmembrane</keyword>
<accession>A0ABT5FDV0</accession>
<proteinExistence type="inferred from homology"/>
<evidence type="ECO:0000256" key="6">
    <source>
        <dbReference type="ARBA" id="ARBA00022989"/>
    </source>
</evidence>
<dbReference type="InterPro" id="IPR002781">
    <property type="entry name" value="TM_pro_TauE-like"/>
</dbReference>
<evidence type="ECO:0000256" key="8">
    <source>
        <dbReference type="RuleBase" id="RU363041"/>
    </source>
</evidence>
<keyword evidence="6 8" id="KW-1133">Transmembrane helix</keyword>
<feature type="transmembrane region" description="Helical" evidence="8">
    <location>
        <begin position="148"/>
        <end position="167"/>
    </location>
</feature>
<feature type="transmembrane region" description="Helical" evidence="8">
    <location>
        <begin position="30"/>
        <end position="48"/>
    </location>
</feature>
<reference evidence="9 10" key="1">
    <citation type="submission" date="2023-01" db="EMBL/GenBank/DDBJ databases">
        <title>Psychrosphaera sp. nov., isolated from marine algae.</title>
        <authorList>
            <person name="Bayburt H."/>
            <person name="Choi B.J."/>
            <person name="Kim J.M."/>
            <person name="Choi D.G."/>
            <person name="Jeon C.O."/>
        </authorList>
    </citation>
    <scope>NUCLEOTIDE SEQUENCE [LARGE SCALE GENOMIC DNA]</scope>
    <source>
        <strain evidence="9 10">G1-22</strain>
    </source>
</reference>
<dbReference type="Pfam" id="PF01925">
    <property type="entry name" value="TauE"/>
    <property type="match status" value="1"/>
</dbReference>
<feature type="transmembrane region" description="Helical" evidence="8">
    <location>
        <begin position="7"/>
        <end position="24"/>
    </location>
</feature>
<comment type="caution">
    <text evidence="9">The sequence shown here is derived from an EMBL/GenBank/DDBJ whole genome shotgun (WGS) entry which is preliminary data.</text>
</comment>
<dbReference type="InterPro" id="IPR052017">
    <property type="entry name" value="TSUP"/>
</dbReference>
<feature type="transmembrane region" description="Helical" evidence="8">
    <location>
        <begin position="201"/>
        <end position="219"/>
    </location>
</feature>
<evidence type="ECO:0000313" key="10">
    <source>
        <dbReference type="Proteomes" id="UP001528411"/>
    </source>
</evidence>
<feature type="transmembrane region" description="Helical" evidence="8">
    <location>
        <begin position="174"/>
        <end position="195"/>
    </location>
</feature>
<evidence type="ECO:0000256" key="4">
    <source>
        <dbReference type="ARBA" id="ARBA00022475"/>
    </source>
</evidence>
<dbReference type="Proteomes" id="UP001528411">
    <property type="component" value="Unassembled WGS sequence"/>
</dbReference>
<evidence type="ECO:0000256" key="3">
    <source>
        <dbReference type="ARBA" id="ARBA00022448"/>
    </source>
</evidence>
<feature type="transmembrane region" description="Helical" evidence="8">
    <location>
        <begin position="114"/>
        <end position="136"/>
    </location>
</feature>
<organism evidence="9 10">
    <name type="scientific">Psychrosphaera algicola</name>
    <dbReference type="NCBI Taxonomy" id="3023714"/>
    <lineage>
        <taxon>Bacteria</taxon>
        <taxon>Pseudomonadati</taxon>
        <taxon>Pseudomonadota</taxon>
        <taxon>Gammaproteobacteria</taxon>
        <taxon>Alteromonadales</taxon>
        <taxon>Pseudoalteromonadaceae</taxon>
        <taxon>Psychrosphaera</taxon>
    </lineage>
</organism>
<sequence>MEPVYRALVGFGLGLLSAPLVFLIDPELVLGPMILLALLNTVILSLKFKDKIDVSQTKLSLIGGTFGVFFAAIFIGLISIEQYQKIFGFLVLLAVSLSVLGIKPKVNYVSSLVASFVSGVMGTITSAGGAPMGLLYQSEEKSTVKANLSIFFVYLNAIAIIALLLAGKASTQDFIHFLQLAPAILIGICLSNFINNLINPKLMRILVLLVATISGMLLIT</sequence>
<dbReference type="PANTHER" id="PTHR30269:SF37">
    <property type="entry name" value="MEMBRANE TRANSPORTER PROTEIN"/>
    <property type="match status" value="1"/>
</dbReference>
<keyword evidence="7 8" id="KW-0472">Membrane</keyword>
<dbReference type="RefSeq" id="WP_272181102.1">
    <property type="nucleotide sequence ID" value="NZ_JAQOMS010000002.1"/>
</dbReference>
<comment type="subcellular location">
    <subcellularLocation>
        <location evidence="1 8">Cell membrane</location>
        <topology evidence="1 8">Multi-pass membrane protein</topology>
    </subcellularLocation>
</comment>
<comment type="similarity">
    <text evidence="2 8">Belongs to the 4-toluene sulfonate uptake permease (TSUP) (TC 2.A.102) family.</text>
</comment>
<evidence type="ECO:0000256" key="1">
    <source>
        <dbReference type="ARBA" id="ARBA00004651"/>
    </source>
</evidence>
<evidence type="ECO:0000256" key="2">
    <source>
        <dbReference type="ARBA" id="ARBA00009142"/>
    </source>
</evidence>
<keyword evidence="3" id="KW-0813">Transport</keyword>
<keyword evidence="4 8" id="KW-1003">Cell membrane</keyword>
<gene>
    <name evidence="9" type="ORF">PN838_14225</name>
</gene>
<dbReference type="PANTHER" id="PTHR30269">
    <property type="entry name" value="TRANSMEMBRANE PROTEIN YFCA"/>
    <property type="match status" value="1"/>
</dbReference>
<name>A0ABT5FDV0_9GAMM</name>